<dbReference type="EMBL" id="HBIT01010375">
    <property type="protein sequence ID" value="CAE0619725.1"/>
    <property type="molecule type" value="Transcribed_RNA"/>
</dbReference>
<feature type="region of interest" description="Disordered" evidence="1">
    <location>
        <begin position="200"/>
        <end position="260"/>
    </location>
</feature>
<organism evidence="2">
    <name type="scientific">Oxyrrhis marina</name>
    <name type="common">Dinoflagellate</name>
    <dbReference type="NCBI Taxonomy" id="2969"/>
    <lineage>
        <taxon>Eukaryota</taxon>
        <taxon>Sar</taxon>
        <taxon>Alveolata</taxon>
        <taxon>Dinophyceae</taxon>
        <taxon>Oxyrrhinales</taxon>
        <taxon>Oxyrrhinaceae</taxon>
        <taxon>Oxyrrhis</taxon>
    </lineage>
</organism>
<dbReference type="AlphaFoldDB" id="A0A7S3UNE9"/>
<evidence type="ECO:0000313" key="2">
    <source>
        <dbReference type="EMBL" id="CAE0619725.1"/>
    </source>
</evidence>
<protein>
    <submittedName>
        <fullName evidence="2">Uncharacterized protein</fullName>
    </submittedName>
</protein>
<accession>A0A7S3UNE9</accession>
<reference evidence="2" key="1">
    <citation type="submission" date="2021-01" db="EMBL/GenBank/DDBJ databases">
        <authorList>
            <person name="Corre E."/>
            <person name="Pelletier E."/>
            <person name="Niang G."/>
            <person name="Scheremetjew M."/>
            <person name="Finn R."/>
            <person name="Kale V."/>
            <person name="Holt S."/>
            <person name="Cochrane G."/>
            <person name="Meng A."/>
            <person name="Brown T."/>
            <person name="Cohen L."/>
        </authorList>
    </citation>
    <scope>NUCLEOTIDE SEQUENCE</scope>
    <source>
        <strain evidence="2">CCMP1795</strain>
    </source>
</reference>
<gene>
    <name evidence="2" type="ORF">OMAR00292_LOCUS5386</name>
</gene>
<evidence type="ECO:0000256" key="1">
    <source>
        <dbReference type="SAM" id="MobiDB-lite"/>
    </source>
</evidence>
<feature type="compositionally biased region" description="Polar residues" evidence="1">
    <location>
        <begin position="233"/>
        <end position="252"/>
    </location>
</feature>
<name>A0A7S3UNE9_OXYMA</name>
<sequence length="323" mass="36293">MNNWNLTNVDEGCKRALLKLLRPKFYNSIELWLCAASEQEKHRLLRLRDIVEAHQERRPHSGATVVPFQLTTRSGGGKVVANQRRPVRVPAEQKASLDRCQRNRSEMMRFRPRSRGEQPHAFEDNVEVSQHFSLATRHVEDVKASLVLSPWASRAIILWQSQPAGADISPDDLPLVADVLASLRRCADCAASVSYPGDEPIARGMRPRSARSVCSARPPTARSTRDVEPASWSARNGRSRPQSARSRTTQWSEESKVTRPEIGLTADQQWRQHRRPSTSVSNHSSLHFSGYRQPMSSTYDRAFGAPSHSLRWDDFTPATAAAG</sequence>
<proteinExistence type="predicted"/>